<name>A0A3M7PLS0_BRAPC</name>
<comment type="caution">
    <text evidence="1">The sequence shown here is derived from an EMBL/GenBank/DDBJ whole genome shotgun (WGS) entry which is preliminary data.</text>
</comment>
<protein>
    <submittedName>
        <fullName evidence="1">Uncharacterized protein</fullName>
    </submittedName>
</protein>
<reference evidence="1 2" key="1">
    <citation type="journal article" date="2018" name="Sci. Rep.">
        <title>Genomic signatures of local adaptation to the degree of environmental predictability in rotifers.</title>
        <authorList>
            <person name="Franch-Gras L."/>
            <person name="Hahn C."/>
            <person name="Garcia-Roger E.M."/>
            <person name="Carmona M.J."/>
            <person name="Serra M."/>
            <person name="Gomez A."/>
        </authorList>
    </citation>
    <scope>NUCLEOTIDE SEQUENCE [LARGE SCALE GENOMIC DNA]</scope>
    <source>
        <strain evidence="1">HYR1</strain>
    </source>
</reference>
<keyword evidence="2" id="KW-1185">Reference proteome</keyword>
<sequence>MDLVSKPENELSGFSFDEKEWNTLLHLKDILEPFKKATLDLCGDNLTASQLFPIMDHLNKHFRKSLNKREYIPYKSAFD</sequence>
<accession>A0A3M7PLS0</accession>
<dbReference type="EMBL" id="REGN01009937">
    <property type="protein sequence ID" value="RNA00066.1"/>
    <property type="molecule type" value="Genomic_DNA"/>
</dbReference>
<dbReference type="InterPro" id="IPR012337">
    <property type="entry name" value="RNaseH-like_sf"/>
</dbReference>
<dbReference type="Proteomes" id="UP000276133">
    <property type="component" value="Unassembled WGS sequence"/>
</dbReference>
<evidence type="ECO:0000313" key="1">
    <source>
        <dbReference type="EMBL" id="RNA00066.1"/>
    </source>
</evidence>
<dbReference type="AlphaFoldDB" id="A0A3M7PLS0"/>
<dbReference type="OrthoDB" id="2432695at2759"/>
<organism evidence="1 2">
    <name type="scientific">Brachionus plicatilis</name>
    <name type="common">Marine rotifer</name>
    <name type="synonym">Brachionus muelleri</name>
    <dbReference type="NCBI Taxonomy" id="10195"/>
    <lineage>
        <taxon>Eukaryota</taxon>
        <taxon>Metazoa</taxon>
        <taxon>Spiralia</taxon>
        <taxon>Gnathifera</taxon>
        <taxon>Rotifera</taxon>
        <taxon>Eurotatoria</taxon>
        <taxon>Monogononta</taxon>
        <taxon>Pseudotrocha</taxon>
        <taxon>Ploima</taxon>
        <taxon>Brachionidae</taxon>
        <taxon>Brachionus</taxon>
    </lineage>
</organism>
<feature type="non-terminal residue" evidence="1">
    <location>
        <position position="79"/>
    </location>
</feature>
<proteinExistence type="predicted"/>
<gene>
    <name evidence="1" type="ORF">BpHYR1_009411</name>
</gene>
<evidence type="ECO:0000313" key="2">
    <source>
        <dbReference type="Proteomes" id="UP000276133"/>
    </source>
</evidence>
<dbReference type="SUPFAM" id="SSF53098">
    <property type="entry name" value="Ribonuclease H-like"/>
    <property type="match status" value="1"/>
</dbReference>